<proteinExistence type="predicted"/>
<evidence type="ECO:0000313" key="4">
    <source>
        <dbReference type="Proteomes" id="UP000313231"/>
    </source>
</evidence>
<accession>A0A5C4W3V3</accession>
<keyword evidence="2" id="KW-0472">Membrane</keyword>
<dbReference type="EMBL" id="VDMP01000020">
    <property type="protein sequence ID" value="TNM42838.1"/>
    <property type="molecule type" value="Genomic_DNA"/>
</dbReference>
<organism evidence="3 4">
    <name type="scientific">Nocardioides albidus</name>
    <dbReference type="NCBI Taxonomy" id="1517589"/>
    <lineage>
        <taxon>Bacteria</taxon>
        <taxon>Bacillati</taxon>
        <taxon>Actinomycetota</taxon>
        <taxon>Actinomycetes</taxon>
        <taxon>Propionibacteriales</taxon>
        <taxon>Nocardioidaceae</taxon>
        <taxon>Nocardioides</taxon>
    </lineage>
</organism>
<name>A0A5C4W3V3_9ACTN</name>
<protein>
    <submittedName>
        <fullName evidence="3">Uncharacterized protein</fullName>
    </submittedName>
</protein>
<dbReference type="Proteomes" id="UP000313231">
    <property type="component" value="Unassembled WGS sequence"/>
</dbReference>
<reference evidence="3 4" key="1">
    <citation type="journal article" date="2016" name="Int. J. Syst. Evol. Microbiol.">
        <title>Nocardioides albidus sp. nov., an actinobacterium isolated from garden soil.</title>
        <authorList>
            <person name="Singh H."/>
            <person name="Du J."/>
            <person name="Trinh H."/>
            <person name="Won K."/>
            <person name="Yang J.E."/>
            <person name="Yin C."/>
            <person name="Kook M."/>
            <person name="Yi T.H."/>
        </authorList>
    </citation>
    <scope>NUCLEOTIDE SEQUENCE [LARGE SCALE GENOMIC DNA]</scope>
    <source>
        <strain evidence="3 4">CCTCC AB 2015297</strain>
    </source>
</reference>
<evidence type="ECO:0000256" key="2">
    <source>
        <dbReference type="SAM" id="Phobius"/>
    </source>
</evidence>
<dbReference type="AlphaFoldDB" id="A0A5C4W3V3"/>
<evidence type="ECO:0000313" key="3">
    <source>
        <dbReference type="EMBL" id="TNM42838.1"/>
    </source>
</evidence>
<dbReference type="RefSeq" id="WP_139622235.1">
    <property type="nucleotide sequence ID" value="NZ_VDMP01000020.1"/>
</dbReference>
<keyword evidence="4" id="KW-1185">Reference proteome</keyword>
<keyword evidence="2" id="KW-0812">Transmembrane</keyword>
<keyword evidence="2" id="KW-1133">Transmembrane helix</keyword>
<feature type="transmembrane region" description="Helical" evidence="2">
    <location>
        <begin position="34"/>
        <end position="56"/>
    </location>
</feature>
<sequence length="266" mass="28390">MADWEQLREMTQHVVPPDFEALARTARRRQRRTAVAAGALACLVLAGGGVVLSIAADDEIRPAQAPPPSPSDAPVSALPHPDPGESAVDVDAGRYRVAISDSLAFEVDLPQGSTAHDDGLFLATRSFVLKTEVAGRRYGVPRDPCTDQVIEPAGPTVDDLVRALVSLPVYEVSRPRPVELGGAEGFYLEARIPSTYNAAPCERGAVQLPSRPSTAVSGPAPYLGRWWVLDVADHRVVVQQNCWGCTTDEFDSAPATPESITFTSAP</sequence>
<evidence type="ECO:0000256" key="1">
    <source>
        <dbReference type="SAM" id="MobiDB-lite"/>
    </source>
</evidence>
<gene>
    <name evidence="3" type="ORF">FHP29_07500</name>
</gene>
<comment type="caution">
    <text evidence="3">The sequence shown here is derived from an EMBL/GenBank/DDBJ whole genome shotgun (WGS) entry which is preliminary data.</text>
</comment>
<feature type="region of interest" description="Disordered" evidence="1">
    <location>
        <begin position="61"/>
        <end position="89"/>
    </location>
</feature>
<dbReference type="OrthoDB" id="3776625at2"/>